<dbReference type="GO" id="GO:0005096">
    <property type="term" value="F:GTPase activator activity"/>
    <property type="evidence" value="ECO:0007669"/>
    <property type="project" value="UniProtKB-KW"/>
</dbReference>
<dbReference type="EMBL" id="UYRU01048226">
    <property type="protein sequence ID" value="VDN09993.1"/>
    <property type="molecule type" value="Genomic_DNA"/>
</dbReference>
<keyword evidence="4" id="KW-1185">Reference proteome</keyword>
<feature type="domain" description="Rab-GAP TBC" evidence="2">
    <location>
        <begin position="1"/>
        <end position="85"/>
    </location>
</feature>
<dbReference type="PANTHER" id="PTHR22957:SF502">
    <property type="entry name" value="SMALL G PROTEIN SIGNALING MODULATOR 2-RELATED"/>
    <property type="match status" value="1"/>
</dbReference>
<evidence type="ECO:0000313" key="4">
    <source>
        <dbReference type="Proteomes" id="UP000281553"/>
    </source>
</evidence>
<accession>A0A3P7LH38</accession>
<dbReference type="SUPFAM" id="SSF47923">
    <property type="entry name" value="Ypt/Rab-GAP domain of gyp1p"/>
    <property type="match status" value="1"/>
</dbReference>
<dbReference type="InterPro" id="IPR035969">
    <property type="entry name" value="Rab-GAP_TBC_sf"/>
</dbReference>
<evidence type="ECO:0000259" key="2">
    <source>
        <dbReference type="PROSITE" id="PS50086"/>
    </source>
</evidence>
<sequence>MADTSLSPTSNPSATSSALGSSRIYNQFQHLQALLEVLDPVMASHMRLSEDNAHLYFYRWFLLDFKRELKYEDVFRVWETIWTARRLVTHDFGVFLAFALIQCYRDIILFYCGDYTDIIRFYNAVSRLEQQSLVSLAAEFYVPSSSRVPPRAVAAYLRTDGFCSLCRQPPWGVLRMARRALSDARMYMRPFVASCHA</sequence>
<dbReference type="Gene3D" id="1.10.472.80">
    <property type="entry name" value="Ypt/Rab-GAP domain of gyp1p, domain 3"/>
    <property type="match status" value="1"/>
</dbReference>
<dbReference type="Proteomes" id="UP000281553">
    <property type="component" value="Unassembled WGS sequence"/>
</dbReference>
<dbReference type="InterPro" id="IPR000195">
    <property type="entry name" value="Rab-GAP-TBC_dom"/>
</dbReference>
<protein>
    <recommendedName>
        <fullName evidence="2">Rab-GAP TBC domain-containing protein</fullName>
    </recommendedName>
</protein>
<proteinExistence type="predicted"/>
<evidence type="ECO:0000256" key="1">
    <source>
        <dbReference type="ARBA" id="ARBA00022468"/>
    </source>
</evidence>
<dbReference type="PANTHER" id="PTHR22957">
    <property type="entry name" value="TBC1 DOMAIN FAMILY MEMBER GTPASE-ACTIVATING PROTEIN"/>
    <property type="match status" value="1"/>
</dbReference>
<dbReference type="OrthoDB" id="10264062at2759"/>
<reference evidence="3 4" key="1">
    <citation type="submission" date="2018-11" db="EMBL/GenBank/DDBJ databases">
        <authorList>
            <consortium name="Pathogen Informatics"/>
        </authorList>
    </citation>
    <scope>NUCLEOTIDE SEQUENCE [LARGE SCALE GENOMIC DNA]</scope>
</reference>
<evidence type="ECO:0000313" key="3">
    <source>
        <dbReference type="EMBL" id="VDN09993.1"/>
    </source>
</evidence>
<dbReference type="PROSITE" id="PS50086">
    <property type="entry name" value="TBC_RABGAP"/>
    <property type="match status" value="1"/>
</dbReference>
<gene>
    <name evidence="3" type="ORF">DILT_LOCUS5824</name>
</gene>
<name>A0A3P7LH38_DIBLA</name>
<dbReference type="Pfam" id="PF00566">
    <property type="entry name" value="RabGAP-TBC"/>
    <property type="match status" value="1"/>
</dbReference>
<organism evidence="3 4">
    <name type="scientific">Dibothriocephalus latus</name>
    <name type="common">Fish tapeworm</name>
    <name type="synonym">Diphyllobothrium latum</name>
    <dbReference type="NCBI Taxonomy" id="60516"/>
    <lineage>
        <taxon>Eukaryota</taxon>
        <taxon>Metazoa</taxon>
        <taxon>Spiralia</taxon>
        <taxon>Lophotrochozoa</taxon>
        <taxon>Platyhelminthes</taxon>
        <taxon>Cestoda</taxon>
        <taxon>Eucestoda</taxon>
        <taxon>Diphyllobothriidea</taxon>
        <taxon>Diphyllobothriidae</taxon>
        <taxon>Dibothriocephalus</taxon>
    </lineage>
</organism>
<keyword evidence="1" id="KW-0343">GTPase activation</keyword>
<dbReference type="AlphaFoldDB" id="A0A3P7LH38"/>